<protein>
    <submittedName>
        <fullName evidence="1">Uncharacterized protein</fullName>
    </submittedName>
</protein>
<keyword evidence="2" id="KW-1185">Reference proteome</keyword>
<evidence type="ECO:0000313" key="1">
    <source>
        <dbReference type="EMBL" id="KEY18995.1"/>
    </source>
</evidence>
<reference evidence="1 2" key="1">
    <citation type="submission" date="2014-07" db="EMBL/GenBank/DDBJ databases">
        <authorList>
            <person name="Pisani N.G."/>
            <person name="Newman J.D."/>
        </authorList>
    </citation>
    <scope>NUCLEOTIDE SEQUENCE [LARGE SCALE GENOMIC DNA]</scope>
    <source>
        <strain evidence="1 2">LMG 24720</strain>
    </source>
</reference>
<dbReference type="EMBL" id="JPEP01000002">
    <property type="protein sequence ID" value="KEY18995.1"/>
    <property type="molecule type" value="Genomic_DNA"/>
</dbReference>
<sequence>MDKGVSQNFAINAKQIMRKKITKNPDKSFVVLFSFEKILRKIWKEIAIPQVNGSNISPFTLSICASAPKEKNCLKEIKLKTA</sequence>
<organism evidence="1 2">
    <name type="scientific">Kaistella antarctica</name>
    <dbReference type="NCBI Taxonomy" id="266748"/>
    <lineage>
        <taxon>Bacteria</taxon>
        <taxon>Pseudomonadati</taxon>
        <taxon>Bacteroidota</taxon>
        <taxon>Flavobacteriia</taxon>
        <taxon>Flavobacteriales</taxon>
        <taxon>Weeksellaceae</taxon>
        <taxon>Chryseobacterium group</taxon>
        <taxon>Kaistella</taxon>
    </lineage>
</organism>
<accession>A0ABR4TZ53</accession>
<dbReference type="Proteomes" id="UP000028349">
    <property type="component" value="Unassembled WGS sequence"/>
</dbReference>
<proteinExistence type="predicted"/>
<gene>
    <name evidence="1" type="ORF">HY04_11130</name>
</gene>
<name>A0ABR4TZ53_9FLAO</name>
<evidence type="ECO:0000313" key="2">
    <source>
        <dbReference type="Proteomes" id="UP000028349"/>
    </source>
</evidence>
<comment type="caution">
    <text evidence="1">The sequence shown here is derived from an EMBL/GenBank/DDBJ whole genome shotgun (WGS) entry which is preliminary data.</text>
</comment>